<keyword evidence="1" id="KW-0472">Membrane</keyword>
<dbReference type="AlphaFoldDB" id="A0A2V5K2D6"/>
<dbReference type="PANTHER" id="PTHR34220">
    <property type="entry name" value="SENSOR HISTIDINE KINASE YPDA"/>
    <property type="match status" value="1"/>
</dbReference>
<dbReference type="GO" id="GO:0000155">
    <property type="term" value="F:phosphorelay sensor kinase activity"/>
    <property type="evidence" value="ECO:0007669"/>
    <property type="project" value="InterPro"/>
</dbReference>
<dbReference type="EMBL" id="QJVJ01000007">
    <property type="protein sequence ID" value="PYI53425.1"/>
    <property type="molecule type" value="Genomic_DNA"/>
</dbReference>
<protein>
    <recommendedName>
        <fullName evidence="2">Histidine kinase/HSP90-like ATPase domain-containing protein</fullName>
    </recommendedName>
</protein>
<dbReference type="Gene3D" id="3.30.450.20">
    <property type="entry name" value="PAS domain"/>
    <property type="match status" value="1"/>
</dbReference>
<dbReference type="SUPFAM" id="SSF55874">
    <property type="entry name" value="ATPase domain of HSP90 chaperone/DNA topoisomerase II/histidine kinase"/>
    <property type="match status" value="1"/>
</dbReference>
<name>A0A2V5K2D6_9BACL</name>
<sequence>MFLPPFTQALSFCKDFVNVMAIPYAQGRAKGEVTVRRLRRPMSIKSNLLLFFFVFFCIPFLAFCLVWYAKSAETIEESGIYYNEQLIGRANAQLDDYFAAIKADTMAIPGHPLVQEFIKLDPANAYDMYRLKARLSNELVPNLRNDMYAFSIVSAKGAYFGDFLTHPWASGPYDMPLLDESFRILGITEKDGVAVLTVYRKIVDNVTYEPAGAVVMGLSLQPMMKIADIKPYGKTGTIAITDEDGQILYHTDRGKWGTFLPADWTSEMSGDGGRLVRDGPEGRKMMVYQSSKLTRFRVLSEMSMHELLGGLPRLQLQTLLVGALILVLAFLVFYRMFREVKKLLVENHTARMREKELELKHREALLSAQQSRINPHFLYNALEIINSYAVLARVKPISRMTVHLSNLFRYSVSNPSQVVTLREELDHIWSYIRIQEQRFEELKFEVDVDESMLDGVYLFRLTVQPLVENAFRHAYEKHGLTPGKILISGVAEESLFSLYVRDEGRGMAPELADKYNEAFETVTEGKMLRPGFSPFRAIGLWNVHTRLRLAFGAPYGIKIASSGERGTVFQMKLPYLKGVVNDVQSADCG</sequence>
<dbReference type="GO" id="GO:0016020">
    <property type="term" value="C:membrane"/>
    <property type="evidence" value="ECO:0007669"/>
    <property type="project" value="InterPro"/>
</dbReference>
<keyword evidence="1" id="KW-1133">Transmembrane helix</keyword>
<dbReference type="PANTHER" id="PTHR34220:SF7">
    <property type="entry name" value="SENSOR HISTIDINE KINASE YPDA"/>
    <property type="match status" value="1"/>
</dbReference>
<evidence type="ECO:0000313" key="3">
    <source>
        <dbReference type="EMBL" id="PYI53425.1"/>
    </source>
</evidence>
<dbReference type="InterPro" id="IPR010559">
    <property type="entry name" value="Sig_transdc_His_kin_internal"/>
</dbReference>
<dbReference type="Proteomes" id="UP000247476">
    <property type="component" value="Unassembled WGS sequence"/>
</dbReference>
<proteinExistence type="predicted"/>
<comment type="caution">
    <text evidence="3">The sequence shown here is derived from an EMBL/GenBank/DDBJ whole genome shotgun (WGS) entry which is preliminary data.</text>
</comment>
<accession>A0A2V5K2D6</accession>
<keyword evidence="1" id="KW-0812">Transmembrane</keyword>
<dbReference type="SMART" id="SM00387">
    <property type="entry name" value="HATPase_c"/>
    <property type="match status" value="1"/>
</dbReference>
<feature type="transmembrane region" description="Helical" evidence="1">
    <location>
        <begin position="48"/>
        <end position="69"/>
    </location>
</feature>
<dbReference type="InterPro" id="IPR050640">
    <property type="entry name" value="Bact_2-comp_sensor_kinase"/>
</dbReference>
<evidence type="ECO:0000256" key="1">
    <source>
        <dbReference type="SAM" id="Phobius"/>
    </source>
</evidence>
<dbReference type="InterPro" id="IPR036890">
    <property type="entry name" value="HATPase_C_sf"/>
</dbReference>
<reference evidence="3 4" key="1">
    <citation type="submission" date="2018-05" db="EMBL/GenBank/DDBJ databases">
        <title>Paenibacillus flagellatus sp. nov., isolated from selenium mineral soil.</title>
        <authorList>
            <person name="Dai X."/>
        </authorList>
    </citation>
    <scope>NUCLEOTIDE SEQUENCE [LARGE SCALE GENOMIC DNA]</scope>
    <source>
        <strain evidence="3 4">DXL2</strain>
    </source>
</reference>
<organism evidence="3 4">
    <name type="scientific">Paenibacillus flagellatus</name>
    <dbReference type="NCBI Taxonomy" id="2211139"/>
    <lineage>
        <taxon>Bacteria</taxon>
        <taxon>Bacillati</taxon>
        <taxon>Bacillota</taxon>
        <taxon>Bacilli</taxon>
        <taxon>Bacillales</taxon>
        <taxon>Paenibacillaceae</taxon>
        <taxon>Paenibacillus</taxon>
    </lineage>
</organism>
<feature type="domain" description="Histidine kinase/HSP90-like ATPase" evidence="2">
    <location>
        <begin position="454"/>
        <end position="577"/>
    </location>
</feature>
<gene>
    <name evidence="3" type="ORF">DLM86_16740</name>
</gene>
<dbReference type="Pfam" id="PF02518">
    <property type="entry name" value="HATPase_c"/>
    <property type="match status" value="1"/>
</dbReference>
<dbReference type="Pfam" id="PF06580">
    <property type="entry name" value="His_kinase"/>
    <property type="match status" value="1"/>
</dbReference>
<dbReference type="Gene3D" id="3.30.565.10">
    <property type="entry name" value="Histidine kinase-like ATPase, C-terminal domain"/>
    <property type="match status" value="1"/>
</dbReference>
<dbReference type="InterPro" id="IPR003594">
    <property type="entry name" value="HATPase_dom"/>
</dbReference>
<feature type="transmembrane region" description="Helical" evidence="1">
    <location>
        <begin position="314"/>
        <end position="334"/>
    </location>
</feature>
<dbReference type="CDD" id="cd18774">
    <property type="entry name" value="PDC2_HK_sensor"/>
    <property type="match status" value="1"/>
</dbReference>
<keyword evidence="4" id="KW-1185">Reference proteome</keyword>
<evidence type="ECO:0000313" key="4">
    <source>
        <dbReference type="Proteomes" id="UP000247476"/>
    </source>
</evidence>
<evidence type="ECO:0000259" key="2">
    <source>
        <dbReference type="SMART" id="SM00387"/>
    </source>
</evidence>